<feature type="compositionally biased region" description="Basic and acidic residues" evidence="1">
    <location>
        <begin position="32"/>
        <end position="48"/>
    </location>
</feature>
<organism evidence="4 5">
    <name type="scientific">Brevundimonas halotolerans</name>
    <dbReference type="NCBI Taxonomy" id="69670"/>
    <lineage>
        <taxon>Bacteria</taxon>
        <taxon>Pseudomonadati</taxon>
        <taxon>Pseudomonadota</taxon>
        <taxon>Alphaproteobacteria</taxon>
        <taxon>Caulobacterales</taxon>
        <taxon>Caulobacteraceae</taxon>
        <taxon>Brevundimonas</taxon>
    </lineage>
</organism>
<reference evidence="4 5" key="1">
    <citation type="submission" date="2020-08" db="EMBL/GenBank/DDBJ databases">
        <title>Genomic Encyclopedia of Type Strains, Phase IV (KMG-IV): sequencing the most valuable type-strain genomes for metagenomic binning, comparative biology and taxonomic classification.</title>
        <authorList>
            <person name="Goeker M."/>
        </authorList>
    </citation>
    <scope>NUCLEOTIDE SEQUENCE [LARGE SCALE GENOMIC DNA]</scope>
    <source>
        <strain evidence="4 5">DSM 24448</strain>
    </source>
</reference>
<dbReference type="OrthoDB" id="517560at2"/>
<comment type="caution">
    <text evidence="4">The sequence shown here is derived from an EMBL/GenBank/DDBJ whole genome shotgun (WGS) entry which is preliminary data.</text>
</comment>
<evidence type="ECO:0000256" key="1">
    <source>
        <dbReference type="SAM" id="MobiDB-lite"/>
    </source>
</evidence>
<proteinExistence type="predicted"/>
<dbReference type="InterPro" id="IPR012347">
    <property type="entry name" value="Ferritin-like"/>
</dbReference>
<name>A0A7W9A279_9CAUL</name>
<evidence type="ECO:0000313" key="5">
    <source>
        <dbReference type="Proteomes" id="UP000548978"/>
    </source>
</evidence>
<dbReference type="Proteomes" id="UP000548978">
    <property type="component" value="Unassembled WGS sequence"/>
</dbReference>
<evidence type="ECO:0000313" key="4">
    <source>
        <dbReference type="EMBL" id="MBB5659863.1"/>
    </source>
</evidence>
<feature type="signal peptide" evidence="2">
    <location>
        <begin position="1"/>
        <end position="19"/>
    </location>
</feature>
<feature type="region of interest" description="Disordered" evidence="1">
    <location>
        <begin position="32"/>
        <end position="58"/>
    </location>
</feature>
<keyword evidence="2" id="KW-0732">Signal</keyword>
<evidence type="ECO:0000256" key="2">
    <source>
        <dbReference type="SAM" id="SignalP"/>
    </source>
</evidence>
<dbReference type="PROSITE" id="PS51257">
    <property type="entry name" value="PROKAR_LIPOPROTEIN"/>
    <property type="match status" value="1"/>
</dbReference>
<dbReference type="Pfam" id="PF03713">
    <property type="entry name" value="DUF305"/>
    <property type="match status" value="1"/>
</dbReference>
<gene>
    <name evidence="4" type="ORF">FHS65_000581</name>
</gene>
<protein>
    <submittedName>
        <fullName evidence="4">Uncharacterized protein (DUF305 family)</fullName>
    </submittedName>
</protein>
<sequence>MRLALIALPALALALSACDGGGDPVQQALRDASAERHAAALKTTEEQQRQTPAPAPVAPSADLALASALIADHEAAIATARSVLDQSQDPDLRRLAQTTLDTHTTELAELRAWQAGR</sequence>
<feature type="domain" description="DUF305" evidence="3">
    <location>
        <begin position="32"/>
        <end position="113"/>
    </location>
</feature>
<dbReference type="Gene3D" id="1.20.1260.10">
    <property type="match status" value="1"/>
</dbReference>
<evidence type="ECO:0000259" key="3">
    <source>
        <dbReference type="Pfam" id="PF03713"/>
    </source>
</evidence>
<dbReference type="AlphaFoldDB" id="A0A7W9A279"/>
<dbReference type="EMBL" id="JACIJB010000001">
    <property type="protein sequence ID" value="MBB5659863.1"/>
    <property type="molecule type" value="Genomic_DNA"/>
</dbReference>
<dbReference type="InterPro" id="IPR005183">
    <property type="entry name" value="DUF305_CopM-like"/>
</dbReference>
<feature type="chain" id="PRO_5031382606" evidence="2">
    <location>
        <begin position="20"/>
        <end position="117"/>
    </location>
</feature>
<keyword evidence="5" id="KW-1185">Reference proteome</keyword>
<accession>A0A7W9A279</accession>
<dbReference type="RefSeq" id="WP_123287244.1">
    <property type="nucleotide sequence ID" value="NZ_JACIJB010000001.1"/>
</dbReference>